<evidence type="ECO:0000256" key="1">
    <source>
        <dbReference type="SAM" id="MobiDB-lite"/>
    </source>
</evidence>
<reference evidence="2 3" key="1">
    <citation type="submission" date="2019-04" db="EMBL/GenBank/DDBJ databases">
        <authorList>
            <person name="Van Vliet M D."/>
        </authorList>
    </citation>
    <scope>NUCLEOTIDE SEQUENCE [LARGE SCALE GENOMIC DNA]</scope>
    <source>
        <strain evidence="2 3">F1</strain>
    </source>
</reference>
<name>A0A6C2UBF8_PONDE</name>
<evidence type="ECO:0000313" key="2">
    <source>
        <dbReference type="EMBL" id="VGO16694.1"/>
    </source>
</evidence>
<protein>
    <submittedName>
        <fullName evidence="2">Uncharacterized protein</fullName>
    </submittedName>
</protein>
<dbReference type="AlphaFoldDB" id="A0A6C2UBF8"/>
<feature type="compositionally biased region" description="Low complexity" evidence="1">
    <location>
        <begin position="259"/>
        <end position="268"/>
    </location>
</feature>
<feature type="compositionally biased region" description="Gly residues" evidence="1">
    <location>
        <begin position="291"/>
        <end position="306"/>
    </location>
</feature>
<feature type="compositionally biased region" description="Pro residues" evidence="1">
    <location>
        <begin position="201"/>
        <end position="212"/>
    </location>
</feature>
<proteinExistence type="predicted"/>
<evidence type="ECO:0000313" key="3">
    <source>
        <dbReference type="Proteomes" id="UP000366872"/>
    </source>
</evidence>
<feature type="compositionally biased region" description="Low complexity" evidence="1">
    <location>
        <begin position="307"/>
        <end position="316"/>
    </location>
</feature>
<dbReference type="RefSeq" id="WP_136082224.1">
    <property type="nucleotide sequence ID" value="NZ_CAAHFG010000004.1"/>
</dbReference>
<sequence length="465" mass="50256">MSSKKLKLNHVIWALDPIRRKIEAGMPMLDDGALACLARLEMLVKRNAAGVKGDGCVYTDTGQKADKDWVRRRLARMNPSRIAAVDRNLTALRAADEVSFDKRGRPYLKHWAADKKRSKNSASEDKTLRSDEEIVSASVELLGWYLRSGEPRTVDALCHWLGAKLKKCPVRTMPRIVELLEAGGVLLIEDGVLSVSGEYLPSPPSAARPPPRSGEAGEQETEAPAAPETFPTEDIEPIAGEDFSEIPIDPIGGDAPNPASAGLGTASAGEGGGEPPKVHVDPDSPPIPVGQGRGSHAGRKSGGGVAGLPAVVPTPGGKRRARRNQRLGGFDRSLSGKVYRGWVDGTHPHPRRTKDELVEFRSVHVHDCDLIDGMLYLAPDGKPPNPAKEEGGQESLFKYALGRINIAAGGASAADDKVRRVLVEFVEDIQEQKRHDQKPFDCDASVLFEKLMDLEADLAGWKDVN</sequence>
<dbReference type="Proteomes" id="UP000366872">
    <property type="component" value="Unassembled WGS sequence"/>
</dbReference>
<accession>A0A6C2UBF8</accession>
<keyword evidence="3" id="KW-1185">Reference proteome</keyword>
<dbReference type="EMBL" id="CAAHFG010000004">
    <property type="protein sequence ID" value="VGO16694.1"/>
    <property type="molecule type" value="Genomic_DNA"/>
</dbReference>
<feature type="region of interest" description="Disordered" evidence="1">
    <location>
        <begin position="199"/>
        <end position="328"/>
    </location>
</feature>
<organism evidence="2 3">
    <name type="scientific">Pontiella desulfatans</name>
    <dbReference type="NCBI Taxonomy" id="2750659"/>
    <lineage>
        <taxon>Bacteria</taxon>
        <taxon>Pseudomonadati</taxon>
        <taxon>Kiritimatiellota</taxon>
        <taxon>Kiritimatiellia</taxon>
        <taxon>Kiritimatiellales</taxon>
        <taxon>Pontiellaceae</taxon>
        <taxon>Pontiella</taxon>
    </lineage>
</organism>
<gene>
    <name evidence="2" type="ORF">PDESU_05285</name>
</gene>